<protein>
    <recommendedName>
        <fullName evidence="6">Mini-ribonuclease 3</fullName>
        <shortName evidence="6">Mini-3</shortName>
        <shortName evidence="6">Mini-RNase 3</shortName>
        <ecNumber evidence="6">3.1.26.-</ecNumber>
    </recommendedName>
    <alternativeName>
        <fullName evidence="6">Mini-RNase III</fullName>
        <shortName evidence="6">Mini-III</shortName>
    </alternativeName>
</protein>
<dbReference type="GO" id="GO:0019843">
    <property type="term" value="F:rRNA binding"/>
    <property type="evidence" value="ECO:0007669"/>
    <property type="project" value="UniProtKB-UniRule"/>
</dbReference>
<dbReference type="CDD" id="cd00593">
    <property type="entry name" value="RIBOc"/>
    <property type="match status" value="1"/>
</dbReference>
<dbReference type="Gene3D" id="1.10.1520.10">
    <property type="entry name" value="Ribonuclease III domain"/>
    <property type="match status" value="1"/>
</dbReference>
<dbReference type="GO" id="GO:0004525">
    <property type="term" value="F:ribonuclease III activity"/>
    <property type="evidence" value="ECO:0007669"/>
    <property type="project" value="InterPro"/>
</dbReference>
<comment type="subunit">
    <text evidence="6">Homodimer.</text>
</comment>
<organism evidence="8 9">
    <name type="scientific">Parasporobacterium paucivorans DSM 15970</name>
    <dbReference type="NCBI Taxonomy" id="1122934"/>
    <lineage>
        <taxon>Bacteria</taxon>
        <taxon>Bacillati</taxon>
        <taxon>Bacillota</taxon>
        <taxon>Clostridia</taxon>
        <taxon>Lachnospirales</taxon>
        <taxon>Lachnospiraceae</taxon>
        <taxon>Parasporobacterium</taxon>
    </lineage>
</organism>
<dbReference type="SUPFAM" id="SSF69065">
    <property type="entry name" value="RNase III domain-like"/>
    <property type="match status" value="1"/>
</dbReference>
<keyword evidence="2 6" id="KW-0698">rRNA processing</keyword>
<feature type="active site" evidence="6">
    <location>
        <position position="35"/>
    </location>
</feature>
<dbReference type="EMBL" id="FQYT01000010">
    <property type="protein sequence ID" value="SHJ00065.1"/>
    <property type="molecule type" value="Genomic_DNA"/>
</dbReference>
<dbReference type="Pfam" id="PF00636">
    <property type="entry name" value="Ribonuclease_3"/>
    <property type="match status" value="1"/>
</dbReference>
<dbReference type="InterPro" id="IPR036389">
    <property type="entry name" value="RNase_III_sf"/>
</dbReference>
<dbReference type="STRING" id="1122934.SAMN02745691_01175"/>
<dbReference type="InterPro" id="IPR008226">
    <property type="entry name" value="Mini3_fam"/>
</dbReference>
<comment type="similarity">
    <text evidence="6">Belongs to the MrnC RNase family.</text>
</comment>
<keyword evidence="4 6" id="KW-0255">Endonuclease</keyword>
<evidence type="ECO:0000256" key="5">
    <source>
        <dbReference type="ARBA" id="ARBA00022801"/>
    </source>
</evidence>
<dbReference type="PANTHER" id="PTHR34276:SF1">
    <property type="entry name" value="MINI-RIBONUCLEASE 3"/>
    <property type="match status" value="1"/>
</dbReference>
<evidence type="ECO:0000313" key="8">
    <source>
        <dbReference type="EMBL" id="SHJ00065.1"/>
    </source>
</evidence>
<evidence type="ECO:0000256" key="2">
    <source>
        <dbReference type="ARBA" id="ARBA00022552"/>
    </source>
</evidence>
<dbReference type="PANTHER" id="PTHR34276">
    <property type="entry name" value="MINI-RIBONUCLEASE 3"/>
    <property type="match status" value="1"/>
</dbReference>
<name>A0A1M6FQY6_9FIRM</name>
<dbReference type="Proteomes" id="UP000184342">
    <property type="component" value="Unassembled WGS sequence"/>
</dbReference>
<dbReference type="InterPro" id="IPR000999">
    <property type="entry name" value="RNase_III_dom"/>
</dbReference>
<comment type="cofactor">
    <cofactor evidence="6">
        <name>Mg(2+)</name>
        <dbReference type="ChEBI" id="CHEBI:18420"/>
    </cofactor>
</comment>
<dbReference type="SMART" id="SM00535">
    <property type="entry name" value="RIBOc"/>
    <property type="match status" value="1"/>
</dbReference>
<evidence type="ECO:0000313" key="9">
    <source>
        <dbReference type="Proteomes" id="UP000184342"/>
    </source>
</evidence>
<dbReference type="RefSeq" id="WP_073993429.1">
    <property type="nucleotide sequence ID" value="NZ_FQYT01000010.1"/>
</dbReference>
<dbReference type="EC" id="3.1.26.-" evidence="6"/>
<keyword evidence="1 6" id="KW-0690">Ribosome biogenesis</keyword>
<gene>
    <name evidence="6" type="primary">mrnC</name>
    <name evidence="8" type="ORF">SAMN02745691_01175</name>
</gene>
<comment type="function">
    <text evidence="6">Involved in correct processing of both the 5' and 3' ends of 23S rRNA precursor. Processes 30S rRNA precursor transcript even in absence of ribonuclease 3 (Rnc); Rnc processes 30S rRNA into smaller rRNA precursors.</text>
</comment>
<sequence length="149" mass="16777">MEKELDFLSHTKKMFHLGETNPSSYSSLSLAFIGDGVYELIIRTVIVAKYNTAVSRINKMTSDLAKAASQAQIARQIMDELTQEELGVYKRGRNAKSVTMAKNATVADYRMATGLEALVGYLYLSGQFERMMYLVKTGIEKFTNNKKRD</sequence>
<reference evidence="8 9" key="1">
    <citation type="submission" date="2016-11" db="EMBL/GenBank/DDBJ databases">
        <authorList>
            <person name="Jaros S."/>
            <person name="Januszkiewicz K."/>
            <person name="Wedrychowicz H."/>
        </authorList>
    </citation>
    <scope>NUCLEOTIDE SEQUENCE [LARGE SCALE GENOMIC DNA]</scope>
    <source>
        <strain evidence="8 9">DSM 15970</strain>
    </source>
</reference>
<keyword evidence="9" id="KW-1185">Reference proteome</keyword>
<evidence type="ECO:0000256" key="4">
    <source>
        <dbReference type="ARBA" id="ARBA00022759"/>
    </source>
</evidence>
<keyword evidence="3 6" id="KW-0540">Nuclease</keyword>
<keyword evidence="6" id="KW-0963">Cytoplasm</keyword>
<dbReference type="OrthoDB" id="46571at2"/>
<keyword evidence="5 6" id="KW-0378">Hydrolase</keyword>
<evidence type="ECO:0000256" key="3">
    <source>
        <dbReference type="ARBA" id="ARBA00022722"/>
    </source>
</evidence>
<keyword evidence="6" id="KW-0460">Magnesium</keyword>
<comment type="subcellular location">
    <subcellularLocation>
        <location evidence="6">Cytoplasm</location>
    </subcellularLocation>
</comment>
<dbReference type="AlphaFoldDB" id="A0A1M6FQY6"/>
<accession>A0A1M6FQY6</accession>
<dbReference type="PIRSF" id="PIRSF005520">
    <property type="entry name" value="UCP005520"/>
    <property type="match status" value="1"/>
</dbReference>
<keyword evidence="6" id="KW-0694">RNA-binding</keyword>
<evidence type="ECO:0000256" key="1">
    <source>
        <dbReference type="ARBA" id="ARBA00022517"/>
    </source>
</evidence>
<evidence type="ECO:0000256" key="6">
    <source>
        <dbReference type="HAMAP-Rule" id="MF_01468"/>
    </source>
</evidence>
<dbReference type="GO" id="GO:0005737">
    <property type="term" value="C:cytoplasm"/>
    <property type="evidence" value="ECO:0007669"/>
    <property type="project" value="UniProtKB-SubCell"/>
</dbReference>
<feature type="domain" description="RNase III" evidence="7">
    <location>
        <begin position="2"/>
        <end position="144"/>
    </location>
</feature>
<evidence type="ECO:0000259" key="7">
    <source>
        <dbReference type="SMART" id="SM00535"/>
    </source>
</evidence>
<dbReference type="GO" id="GO:0006364">
    <property type="term" value="P:rRNA processing"/>
    <property type="evidence" value="ECO:0007669"/>
    <property type="project" value="UniProtKB-UniRule"/>
</dbReference>
<keyword evidence="6" id="KW-0699">rRNA-binding</keyword>
<proteinExistence type="inferred from homology"/>
<dbReference type="HAMAP" id="MF_01468">
    <property type="entry name" value="RNase_Mini_III"/>
    <property type="match status" value="1"/>
</dbReference>